<dbReference type="InterPro" id="IPR013083">
    <property type="entry name" value="Znf_RING/FYVE/PHD"/>
</dbReference>
<keyword evidence="1 3" id="KW-0863">Zinc-finger</keyword>
<organism evidence="6">
    <name type="scientific">Medioppia subpectinata</name>
    <dbReference type="NCBI Taxonomy" id="1979941"/>
    <lineage>
        <taxon>Eukaryota</taxon>
        <taxon>Metazoa</taxon>
        <taxon>Ecdysozoa</taxon>
        <taxon>Arthropoda</taxon>
        <taxon>Chelicerata</taxon>
        <taxon>Arachnida</taxon>
        <taxon>Acari</taxon>
        <taxon>Acariformes</taxon>
        <taxon>Sarcoptiformes</taxon>
        <taxon>Oribatida</taxon>
        <taxon>Brachypylina</taxon>
        <taxon>Oppioidea</taxon>
        <taxon>Oppiidae</taxon>
        <taxon>Medioppia</taxon>
    </lineage>
</organism>
<keyword evidence="4" id="KW-0472">Membrane</keyword>
<name>A0A7R9Q4I0_9ACAR</name>
<evidence type="ECO:0000313" key="7">
    <source>
        <dbReference type="Proteomes" id="UP000759131"/>
    </source>
</evidence>
<dbReference type="PANTHER" id="PTHR15379:SF2">
    <property type="entry name" value="CELL GROWTH REGULATOR WITH RING FINGER DOMAIN PROTEIN 1"/>
    <property type="match status" value="1"/>
</dbReference>
<reference evidence="6" key="1">
    <citation type="submission" date="2020-11" db="EMBL/GenBank/DDBJ databases">
        <authorList>
            <person name="Tran Van P."/>
        </authorList>
    </citation>
    <scope>NUCLEOTIDE SEQUENCE</scope>
</reference>
<protein>
    <recommendedName>
        <fullName evidence="5">RING-type domain-containing protein</fullName>
    </recommendedName>
</protein>
<feature type="transmembrane region" description="Helical" evidence="4">
    <location>
        <begin position="18"/>
        <end position="35"/>
    </location>
</feature>
<dbReference type="GO" id="GO:0008270">
    <property type="term" value="F:zinc ion binding"/>
    <property type="evidence" value="ECO:0007669"/>
    <property type="project" value="UniProtKB-KW"/>
</dbReference>
<evidence type="ECO:0000256" key="3">
    <source>
        <dbReference type="PROSITE-ProRule" id="PRU00175"/>
    </source>
</evidence>
<dbReference type="OrthoDB" id="10251219at2759"/>
<evidence type="ECO:0000259" key="5">
    <source>
        <dbReference type="PROSITE" id="PS50089"/>
    </source>
</evidence>
<dbReference type="EMBL" id="OC863488">
    <property type="protein sequence ID" value="CAD7631037.1"/>
    <property type="molecule type" value="Genomic_DNA"/>
</dbReference>
<keyword evidence="7" id="KW-1185">Reference proteome</keyword>
<dbReference type="InterPro" id="IPR001841">
    <property type="entry name" value="Znf_RING"/>
</dbReference>
<proteinExistence type="predicted"/>
<feature type="domain" description="RING-type" evidence="5">
    <location>
        <begin position="247"/>
        <end position="282"/>
    </location>
</feature>
<dbReference type="CDD" id="cd16787">
    <property type="entry name" value="mRING-HC-C3HC5_CGRF1"/>
    <property type="match status" value="1"/>
</dbReference>
<dbReference type="PANTHER" id="PTHR15379">
    <property type="entry name" value="CELL GROWTH REGULATOR WITH RING FINGER DOMAIN PROTEIN 1"/>
    <property type="match status" value="1"/>
</dbReference>
<gene>
    <name evidence="6" type="ORF">OSB1V03_LOCUS11448</name>
</gene>
<dbReference type="EMBL" id="CAJPIZ010008913">
    <property type="protein sequence ID" value="CAG2111467.1"/>
    <property type="molecule type" value="Genomic_DNA"/>
</dbReference>
<dbReference type="Proteomes" id="UP000759131">
    <property type="component" value="Unassembled WGS sequence"/>
</dbReference>
<dbReference type="InterPro" id="IPR042496">
    <property type="entry name" value="CGRF1"/>
</dbReference>
<keyword evidence="1 3" id="KW-0479">Metal-binding</keyword>
<dbReference type="PROSITE" id="PS50089">
    <property type="entry name" value="ZF_RING_2"/>
    <property type="match status" value="1"/>
</dbReference>
<dbReference type="Pfam" id="PF13920">
    <property type="entry name" value="zf-C3HC4_3"/>
    <property type="match status" value="1"/>
</dbReference>
<keyword evidence="4" id="KW-0812">Transmembrane</keyword>
<accession>A0A7R9Q4I0</accession>
<keyword evidence="2" id="KW-0862">Zinc</keyword>
<dbReference type="GO" id="GO:0030308">
    <property type="term" value="P:negative regulation of cell growth"/>
    <property type="evidence" value="ECO:0007669"/>
    <property type="project" value="TreeGrafter"/>
</dbReference>
<keyword evidence="4" id="KW-1133">Transmembrane helix</keyword>
<evidence type="ECO:0000256" key="1">
    <source>
        <dbReference type="ARBA" id="ARBA00022771"/>
    </source>
</evidence>
<evidence type="ECO:0000256" key="2">
    <source>
        <dbReference type="ARBA" id="ARBA00022833"/>
    </source>
</evidence>
<dbReference type="Gene3D" id="3.30.40.10">
    <property type="entry name" value="Zinc/RING finger domain, C3HC4 (zinc finger)"/>
    <property type="match status" value="1"/>
</dbReference>
<dbReference type="AlphaFoldDB" id="A0A7R9Q4I0"/>
<dbReference type="SUPFAM" id="SSF57850">
    <property type="entry name" value="RING/U-box"/>
    <property type="match status" value="1"/>
</dbReference>
<evidence type="ECO:0000313" key="6">
    <source>
        <dbReference type="EMBL" id="CAD7631037.1"/>
    </source>
</evidence>
<evidence type="ECO:0000256" key="4">
    <source>
        <dbReference type="SAM" id="Phobius"/>
    </source>
</evidence>
<sequence length="330" mass="38466">MVLFNLLPFYSYIKTNEFLYVLVFILFISILVVFLKRMDALGNGSSVHLNREQMGAQSMVRLQNPFMFKICDESLRYDNYRNGVKLCITCDNSFWVFAYWAVDIEDLHYTLQEEWQPLRQQLLDHKFIANHYLFRSEPELYYETSEEIIHWVKPPTDYFSGESLGYNPRTRYPLVVLIVRNDDDDGVEVNDNDVVCMISIIHLKDSFCSTTTSLITQYLKQRSGHMFDLKQLFAPQSDVEPRSSQFCVVCQTSLVSHALLPCRHTCLCGQCLQRVDKCPVCRSPFTSYFRVRDDEFDAEDSEPEEASGTRSSTGWFTSINSKLNHWLGMN</sequence>